<evidence type="ECO:0000313" key="4">
    <source>
        <dbReference type="Proteomes" id="UP001501676"/>
    </source>
</evidence>
<dbReference type="Pfam" id="PF00067">
    <property type="entry name" value="p450"/>
    <property type="match status" value="1"/>
</dbReference>
<keyword evidence="2" id="KW-0560">Oxidoreductase</keyword>
<comment type="similarity">
    <text evidence="1 2">Belongs to the cytochrome P450 family.</text>
</comment>
<comment type="caution">
    <text evidence="3">The sequence shown here is derived from an EMBL/GenBank/DDBJ whole genome shotgun (WGS) entry which is preliminary data.</text>
</comment>
<gene>
    <name evidence="3" type="ORF">GCM10020369_10290</name>
</gene>
<dbReference type="PRINTS" id="PR00385">
    <property type="entry name" value="P450"/>
</dbReference>
<dbReference type="Proteomes" id="UP001501676">
    <property type="component" value="Unassembled WGS sequence"/>
</dbReference>
<dbReference type="RefSeq" id="WP_345726792.1">
    <property type="nucleotide sequence ID" value="NZ_BAAAYN010000006.1"/>
</dbReference>
<keyword evidence="2" id="KW-0349">Heme</keyword>
<evidence type="ECO:0000256" key="2">
    <source>
        <dbReference type="RuleBase" id="RU000461"/>
    </source>
</evidence>
<dbReference type="InterPro" id="IPR036396">
    <property type="entry name" value="Cyt_P450_sf"/>
</dbReference>
<dbReference type="EMBL" id="BAAAYN010000006">
    <property type="protein sequence ID" value="GAA3383637.1"/>
    <property type="molecule type" value="Genomic_DNA"/>
</dbReference>
<evidence type="ECO:0000256" key="1">
    <source>
        <dbReference type="ARBA" id="ARBA00010617"/>
    </source>
</evidence>
<dbReference type="InterPro" id="IPR002397">
    <property type="entry name" value="Cyt_P450_B"/>
</dbReference>
<keyword evidence="2" id="KW-0479">Metal-binding</keyword>
<keyword evidence="2" id="KW-0408">Iron</keyword>
<evidence type="ECO:0000313" key="3">
    <source>
        <dbReference type="EMBL" id="GAA3383637.1"/>
    </source>
</evidence>
<keyword evidence="4" id="KW-1185">Reference proteome</keyword>
<keyword evidence="2" id="KW-0503">Monooxygenase</keyword>
<sequence length="399" mass="44763">MTASTTGTNQVHFDPYDHEIVADPYPVFARLRNEAPLYRNDTHDFFALSRYDDVSAVLQDHTTYSSAKGDILELIQADIEYPPGVLIFEDPPIHPIHRRILSRIFTPKRIAALEPEIRDFCVRALDPLVGSGGFDVIADLGAQVPMRAIGMLLGIPESEQEAVRDAVDESLRTEPGKPMSQDQLLVDGEAFTQYVDWRADHLSDDIISQLLQAEIEDETGTVRRLARQEIVTYVTVLAGAGNETTGRLIGWATKLLAEHPEQRRELVADHSLIPGAIEEILRLEPPGPFFCRYVTRDVEWYGTTVPRGSVLMAILAAANRDERRYENPDTFDIRRKVAHLSFGGGIHFCLGNALARLEGRVVLEEMLKRFPTWDVDLSAARMSPTSTVRGWETLPIRLP</sequence>
<reference evidence="4" key="1">
    <citation type="journal article" date="2019" name="Int. J. Syst. Evol. Microbiol.">
        <title>The Global Catalogue of Microorganisms (GCM) 10K type strain sequencing project: providing services to taxonomists for standard genome sequencing and annotation.</title>
        <authorList>
            <consortium name="The Broad Institute Genomics Platform"/>
            <consortium name="The Broad Institute Genome Sequencing Center for Infectious Disease"/>
            <person name="Wu L."/>
            <person name="Ma J."/>
        </authorList>
    </citation>
    <scope>NUCLEOTIDE SEQUENCE [LARGE SCALE GENOMIC DNA]</scope>
    <source>
        <strain evidence="4">JCM 9458</strain>
    </source>
</reference>
<dbReference type="PROSITE" id="PS00086">
    <property type="entry name" value="CYTOCHROME_P450"/>
    <property type="match status" value="1"/>
</dbReference>
<protein>
    <submittedName>
        <fullName evidence="3">Cytochrome P450</fullName>
    </submittedName>
</protein>
<dbReference type="InterPro" id="IPR017972">
    <property type="entry name" value="Cyt_P450_CS"/>
</dbReference>
<dbReference type="PRINTS" id="PR00359">
    <property type="entry name" value="BP450"/>
</dbReference>
<dbReference type="SUPFAM" id="SSF48264">
    <property type="entry name" value="Cytochrome P450"/>
    <property type="match status" value="1"/>
</dbReference>
<dbReference type="CDD" id="cd11078">
    <property type="entry name" value="CYP130-like"/>
    <property type="match status" value="1"/>
</dbReference>
<dbReference type="PANTHER" id="PTHR46696">
    <property type="entry name" value="P450, PUTATIVE (EUROFUNG)-RELATED"/>
    <property type="match status" value="1"/>
</dbReference>
<name>A0ABP6SSB3_9ACTN</name>
<dbReference type="Gene3D" id="1.10.630.10">
    <property type="entry name" value="Cytochrome P450"/>
    <property type="match status" value="1"/>
</dbReference>
<dbReference type="InterPro" id="IPR001128">
    <property type="entry name" value="Cyt_P450"/>
</dbReference>
<accession>A0ABP6SSB3</accession>
<organism evidence="3 4">
    <name type="scientific">Cryptosporangium minutisporangium</name>
    <dbReference type="NCBI Taxonomy" id="113569"/>
    <lineage>
        <taxon>Bacteria</taxon>
        <taxon>Bacillati</taxon>
        <taxon>Actinomycetota</taxon>
        <taxon>Actinomycetes</taxon>
        <taxon>Cryptosporangiales</taxon>
        <taxon>Cryptosporangiaceae</taxon>
        <taxon>Cryptosporangium</taxon>
    </lineage>
</organism>
<dbReference type="PANTHER" id="PTHR46696:SF4">
    <property type="entry name" value="BIOTIN BIOSYNTHESIS CYTOCHROME P450"/>
    <property type="match status" value="1"/>
</dbReference>
<proteinExistence type="inferred from homology"/>